<evidence type="ECO:0000259" key="13">
    <source>
        <dbReference type="PROSITE" id="PS51198"/>
    </source>
</evidence>
<dbReference type="GO" id="GO:0003677">
    <property type="term" value="F:DNA binding"/>
    <property type="evidence" value="ECO:0007669"/>
    <property type="project" value="UniProtKB-KW"/>
</dbReference>
<evidence type="ECO:0000256" key="10">
    <source>
        <dbReference type="ARBA" id="ARBA00034923"/>
    </source>
</evidence>
<dbReference type="EMBL" id="DVNC01000027">
    <property type="protein sequence ID" value="HIU53152.1"/>
    <property type="molecule type" value="Genomic_DNA"/>
</dbReference>
<dbReference type="InterPro" id="IPR000212">
    <property type="entry name" value="DNA_helicase_UvrD/REP"/>
</dbReference>
<comment type="catalytic activity">
    <reaction evidence="8">
        <text>Couples ATP hydrolysis with the unwinding of duplex DNA by translocating in the 3'-5' direction.</text>
        <dbReference type="EC" id="5.6.2.4"/>
    </reaction>
</comment>
<dbReference type="PROSITE" id="PS51198">
    <property type="entry name" value="UVRD_HELICASE_ATP_BIND"/>
    <property type="match status" value="1"/>
</dbReference>
<accession>A0A9D1SB28</accession>
<dbReference type="FunFam" id="1.10.486.10:FF:000003">
    <property type="entry name" value="ATP-dependent DNA helicase"/>
    <property type="match status" value="1"/>
</dbReference>
<evidence type="ECO:0000313" key="16">
    <source>
        <dbReference type="Proteomes" id="UP000824107"/>
    </source>
</evidence>
<evidence type="ECO:0000256" key="12">
    <source>
        <dbReference type="PROSITE-ProRule" id="PRU00560"/>
    </source>
</evidence>
<feature type="domain" description="UvrD-like helicase C-terminal" evidence="14">
    <location>
        <begin position="307"/>
        <end position="583"/>
    </location>
</feature>
<reference evidence="15" key="1">
    <citation type="submission" date="2020-10" db="EMBL/GenBank/DDBJ databases">
        <authorList>
            <person name="Gilroy R."/>
        </authorList>
    </citation>
    <scope>NUCLEOTIDE SEQUENCE</scope>
    <source>
        <strain evidence="15">ChiW3-316</strain>
    </source>
</reference>
<evidence type="ECO:0000256" key="4">
    <source>
        <dbReference type="ARBA" id="ARBA00022806"/>
    </source>
</evidence>
<dbReference type="AlphaFoldDB" id="A0A9D1SB28"/>
<evidence type="ECO:0000256" key="5">
    <source>
        <dbReference type="ARBA" id="ARBA00022840"/>
    </source>
</evidence>
<dbReference type="PANTHER" id="PTHR11070:SF2">
    <property type="entry name" value="ATP-DEPENDENT DNA HELICASE SRS2"/>
    <property type="match status" value="1"/>
</dbReference>
<keyword evidence="3 12" id="KW-0378">Hydrolase</keyword>
<dbReference type="SUPFAM" id="SSF52540">
    <property type="entry name" value="P-loop containing nucleoside triphosphate hydrolases"/>
    <property type="match status" value="1"/>
</dbReference>
<keyword evidence="7" id="KW-0413">Isomerase</keyword>
<dbReference type="InterPro" id="IPR027417">
    <property type="entry name" value="P-loop_NTPase"/>
</dbReference>
<dbReference type="GO" id="GO:0043138">
    <property type="term" value="F:3'-5' DNA helicase activity"/>
    <property type="evidence" value="ECO:0007669"/>
    <property type="project" value="UniProtKB-EC"/>
</dbReference>
<evidence type="ECO:0000256" key="11">
    <source>
        <dbReference type="ARBA" id="ARBA00048988"/>
    </source>
</evidence>
<comment type="caution">
    <text evidence="15">The sequence shown here is derived from an EMBL/GenBank/DDBJ whole genome shotgun (WGS) entry which is preliminary data.</text>
</comment>
<dbReference type="CDD" id="cd17932">
    <property type="entry name" value="DEXQc_UvrD"/>
    <property type="match status" value="1"/>
</dbReference>
<evidence type="ECO:0000256" key="9">
    <source>
        <dbReference type="ARBA" id="ARBA00034808"/>
    </source>
</evidence>
<keyword evidence="2 12" id="KW-0547">Nucleotide-binding</keyword>
<dbReference type="EC" id="5.6.2.4" evidence="9"/>
<dbReference type="Gene3D" id="1.10.486.10">
    <property type="entry name" value="PCRA, domain 4"/>
    <property type="match status" value="1"/>
</dbReference>
<dbReference type="Pfam" id="PF00580">
    <property type="entry name" value="UvrD-helicase"/>
    <property type="match status" value="1"/>
</dbReference>
<dbReference type="GO" id="GO:0033202">
    <property type="term" value="C:DNA helicase complex"/>
    <property type="evidence" value="ECO:0007669"/>
    <property type="project" value="TreeGrafter"/>
</dbReference>
<evidence type="ECO:0000256" key="1">
    <source>
        <dbReference type="ARBA" id="ARBA00009922"/>
    </source>
</evidence>
<evidence type="ECO:0000256" key="8">
    <source>
        <dbReference type="ARBA" id="ARBA00034617"/>
    </source>
</evidence>
<protein>
    <recommendedName>
        <fullName evidence="9">DNA 3'-5' helicase</fullName>
        <ecNumber evidence="9">5.6.2.4</ecNumber>
    </recommendedName>
    <alternativeName>
        <fullName evidence="10">DNA 3'-5' helicase II</fullName>
    </alternativeName>
</protein>
<dbReference type="PANTHER" id="PTHR11070">
    <property type="entry name" value="UVRD / RECB / PCRA DNA HELICASE FAMILY MEMBER"/>
    <property type="match status" value="1"/>
</dbReference>
<dbReference type="InterPro" id="IPR013986">
    <property type="entry name" value="DExx_box_DNA_helicase_dom_sf"/>
</dbReference>
<evidence type="ECO:0000256" key="3">
    <source>
        <dbReference type="ARBA" id="ARBA00022801"/>
    </source>
</evidence>
<evidence type="ECO:0000259" key="14">
    <source>
        <dbReference type="PROSITE" id="PS51217"/>
    </source>
</evidence>
<keyword evidence="5 12" id="KW-0067">ATP-binding</keyword>
<name>A0A9D1SB28_9PROT</name>
<keyword evidence="4 12" id="KW-0347">Helicase</keyword>
<dbReference type="CDD" id="cd18807">
    <property type="entry name" value="SF1_C_UvrD"/>
    <property type="match status" value="1"/>
</dbReference>
<organism evidence="15 16">
    <name type="scientific">Candidatus Scatocola faecipullorum</name>
    <dbReference type="NCBI Taxonomy" id="2840917"/>
    <lineage>
        <taxon>Bacteria</taxon>
        <taxon>Pseudomonadati</taxon>
        <taxon>Pseudomonadota</taxon>
        <taxon>Alphaproteobacteria</taxon>
        <taxon>Rhodospirillales</taxon>
        <taxon>Rhodospirillaceae</taxon>
        <taxon>Rhodospirillaceae incertae sedis</taxon>
        <taxon>Candidatus Scatocola</taxon>
    </lineage>
</organism>
<dbReference type="GO" id="GO:0005829">
    <property type="term" value="C:cytosol"/>
    <property type="evidence" value="ECO:0007669"/>
    <property type="project" value="TreeGrafter"/>
</dbReference>
<comment type="similarity">
    <text evidence="1">Belongs to the helicase family. UvrD subfamily.</text>
</comment>
<dbReference type="Proteomes" id="UP000824107">
    <property type="component" value="Unassembled WGS sequence"/>
</dbReference>
<evidence type="ECO:0000256" key="2">
    <source>
        <dbReference type="ARBA" id="ARBA00022741"/>
    </source>
</evidence>
<dbReference type="InterPro" id="IPR014016">
    <property type="entry name" value="UvrD-like_ATP-bd"/>
</dbReference>
<dbReference type="PROSITE" id="PS51217">
    <property type="entry name" value="UVRD_HELICASE_CTER"/>
    <property type="match status" value="1"/>
</dbReference>
<dbReference type="Pfam" id="PF13361">
    <property type="entry name" value="UvrD_C"/>
    <property type="match status" value="1"/>
</dbReference>
<reference evidence="15" key="2">
    <citation type="journal article" date="2021" name="PeerJ">
        <title>Extensive microbial diversity within the chicken gut microbiome revealed by metagenomics and culture.</title>
        <authorList>
            <person name="Gilroy R."/>
            <person name="Ravi A."/>
            <person name="Getino M."/>
            <person name="Pursley I."/>
            <person name="Horton D.L."/>
            <person name="Alikhan N.F."/>
            <person name="Baker D."/>
            <person name="Gharbi K."/>
            <person name="Hall N."/>
            <person name="Watson M."/>
            <person name="Adriaenssens E.M."/>
            <person name="Foster-Nyarko E."/>
            <person name="Jarju S."/>
            <person name="Secka A."/>
            <person name="Antonio M."/>
            <person name="Oren A."/>
            <person name="Chaudhuri R.R."/>
            <person name="La Ragione R."/>
            <person name="Hildebrand F."/>
            <person name="Pallen M.J."/>
        </authorList>
    </citation>
    <scope>NUCLEOTIDE SEQUENCE</scope>
    <source>
        <strain evidence="15">ChiW3-316</strain>
    </source>
</reference>
<evidence type="ECO:0000256" key="6">
    <source>
        <dbReference type="ARBA" id="ARBA00023125"/>
    </source>
</evidence>
<dbReference type="InterPro" id="IPR014017">
    <property type="entry name" value="DNA_helicase_UvrD-like_C"/>
</dbReference>
<dbReference type="GO" id="GO:0005524">
    <property type="term" value="F:ATP binding"/>
    <property type="evidence" value="ECO:0007669"/>
    <property type="project" value="UniProtKB-UniRule"/>
</dbReference>
<gene>
    <name evidence="15" type="ORF">IAD20_03625</name>
</gene>
<feature type="binding site" evidence="12">
    <location>
        <begin position="51"/>
        <end position="58"/>
    </location>
    <ligand>
        <name>ATP</name>
        <dbReference type="ChEBI" id="CHEBI:30616"/>
    </ligand>
</feature>
<keyword evidence="6" id="KW-0238">DNA-binding</keyword>
<dbReference type="Gene3D" id="1.10.10.160">
    <property type="match status" value="1"/>
</dbReference>
<proteinExistence type="inferred from homology"/>
<dbReference type="Gene3D" id="3.40.50.300">
    <property type="entry name" value="P-loop containing nucleotide triphosphate hydrolases"/>
    <property type="match status" value="2"/>
</dbReference>
<dbReference type="GO" id="GO:0000725">
    <property type="term" value="P:recombinational repair"/>
    <property type="evidence" value="ECO:0007669"/>
    <property type="project" value="TreeGrafter"/>
</dbReference>
<feature type="domain" description="UvrD-like helicase ATP-binding" evidence="13">
    <location>
        <begin position="30"/>
        <end position="306"/>
    </location>
</feature>
<comment type="catalytic activity">
    <reaction evidence="11">
        <text>ATP + H2O = ADP + phosphate + H(+)</text>
        <dbReference type="Rhea" id="RHEA:13065"/>
        <dbReference type="ChEBI" id="CHEBI:15377"/>
        <dbReference type="ChEBI" id="CHEBI:15378"/>
        <dbReference type="ChEBI" id="CHEBI:30616"/>
        <dbReference type="ChEBI" id="CHEBI:43474"/>
        <dbReference type="ChEBI" id="CHEBI:456216"/>
        <dbReference type="EC" id="5.6.2.4"/>
    </reaction>
</comment>
<sequence length="775" mass="88389">MDDIFDLDETGAAPVYNNTAALMPTFAWLDQLNPEQKLAVQTTEGPVLVLSGAGTGKTKVLTTRLAYILANMKANPWNCLVVTFTNRAAREMKERVQKMIGDVANSVWLGTFHSICVKILRNHAELVGLRSNFTILDTDDQKRVVKQICETMGVDDKKYPPQAIIDRIQRWKDKGLTVEKLQNEYKSNVLTEVYQRYQQRLLELNCVDFGDILLYALNILLSNADVLETYQNRFKYIMVDEYQDTNVTQYLFLRLLSQKSRNLCCVGDDDQSIYSWRGAEIENILRFEKDFSDCKTIRLERNYRSTANILAAASSLISHNEGRLGKTLKVAENSPAMNCDNTKIKVISVYSGEDEAKYVVEEIEAQKRRGNDYSQMAVLVRTAFQTREFEEKFIAEAIPYQVIGGPKFYERAEIRDALAYFRVVLQPHDDLAFERIINKPARGIGAKTIEKFRDTARSNGISLYMAVEKMVNDGTLTGKAKTNMADLIDKFNQWRQAMQAITPDDLATQILEDSGYIEMLKLDNSVEAPGRLENLKELISVLSDHEKYPTLAEFLEHVSLVMDNDDALDTNKVMLITLHSAKGLEFDIVFLPGWEEGLFPHQRSLDEGGTSALEEERRLAYVAITRAKKQLYILTALNRRVYGQWQNNIPSRFINELPPANIEICNNVNNFYTGSCGGNYGNRYGSSYDSGSSYRPWYAAKRNNAQREEYNDGNRFSYTREPDYHRPAASNIIGTKVYHQTFGYGKVIAAEGNKLEIMFDNYGHKKLHKDYVTKV</sequence>
<dbReference type="GO" id="GO:0016787">
    <property type="term" value="F:hydrolase activity"/>
    <property type="evidence" value="ECO:0007669"/>
    <property type="project" value="UniProtKB-UniRule"/>
</dbReference>
<evidence type="ECO:0000256" key="7">
    <source>
        <dbReference type="ARBA" id="ARBA00023235"/>
    </source>
</evidence>
<evidence type="ECO:0000313" key="15">
    <source>
        <dbReference type="EMBL" id="HIU53152.1"/>
    </source>
</evidence>